<dbReference type="AlphaFoldDB" id="A0AAD7S0I8"/>
<sequence>MLRCNLMGRKFTVFDNELNPDRATFRTPGGSLQLSSRRPTFWDSKAHGRWLWSLQGRTITASECRSEPVAYAQRLGRVLFCCHSSVLPKRNVKPSIVGKKWEPTTSFLELLFKLPKTFLGESRSVFFTRGSIEGENENKTKWTAEVNAISLSTISIIV</sequence>
<evidence type="ECO:0000313" key="2">
    <source>
        <dbReference type="Proteomes" id="UP001221898"/>
    </source>
</evidence>
<dbReference type="Proteomes" id="UP001221898">
    <property type="component" value="Unassembled WGS sequence"/>
</dbReference>
<keyword evidence="2" id="KW-1185">Reference proteome</keyword>
<name>A0AAD7S0I8_9TELE</name>
<evidence type="ECO:0000313" key="1">
    <source>
        <dbReference type="EMBL" id="KAJ8393562.1"/>
    </source>
</evidence>
<dbReference type="EMBL" id="JAINUG010000136">
    <property type="protein sequence ID" value="KAJ8393562.1"/>
    <property type="molecule type" value="Genomic_DNA"/>
</dbReference>
<gene>
    <name evidence="1" type="ORF">AAFF_G00060350</name>
</gene>
<organism evidence="1 2">
    <name type="scientific">Aldrovandia affinis</name>
    <dbReference type="NCBI Taxonomy" id="143900"/>
    <lineage>
        <taxon>Eukaryota</taxon>
        <taxon>Metazoa</taxon>
        <taxon>Chordata</taxon>
        <taxon>Craniata</taxon>
        <taxon>Vertebrata</taxon>
        <taxon>Euteleostomi</taxon>
        <taxon>Actinopterygii</taxon>
        <taxon>Neopterygii</taxon>
        <taxon>Teleostei</taxon>
        <taxon>Notacanthiformes</taxon>
        <taxon>Halosauridae</taxon>
        <taxon>Aldrovandia</taxon>
    </lineage>
</organism>
<proteinExistence type="predicted"/>
<reference evidence="1" key="1">
    <citation type="journal article" date="2023" name="Science">
        <title>Genome structures resolve the early diversification of teleost fishes.</title>
        <authorList>
            <person name="Parey E."/>
            <person name="Louis A."/>
            <person name="Montfort J."/>
            <person name="Bouchez O."/>
            <person name="Roques C."/>
            <person name="Iampietro C."/>
            <person name="Lluch J."/>
            <person name="Castinel A."/>
            <person name="Donnadieu C."/>
            <person name="Desvignes T."/>
            <person name="Floi Bucao C."/>
            <person name="Jouanno E."/>
            <person name="Wen M."/>
            <person name="Mejri S."/>
            <person name="Dirks R."/>
            <person name="Jansen H."/>
            <person name="Henkel C."/>
            <person name="Chen W.J."/>
            <person name="Zahm M."/>
            <person name="Cabau C."/>
            <person name="Klopp C."/>
            <person name="Thompson A.W."/>
            <person name="Robinson-Rechavi M."/>
            <person name="Braasch I."/>
            <person name="Lecointre G."/>
            <person name="Bobe J."/>
            <person name="Postlethwait J.H."/>
            <person name="Berthelot C."/>
            <person name="Roest Crollius H."/>
            <person name="Guiguen Y."/>
        </authorList>
    </citation>
    <scope>NUCLEOTIDE SEQUENCE</scope>
    <source>
        <strain evidence="1">NC1722</strain>
    </source>
</reference>
<protein>
    <submittedName>
        <fullName evidence="1">Uncharacterized protein</fullName>
    </submittedName>
</protein>
<comment type="caution">
    <text evidence="1">The sequence shown here is derived from an EMBL/GenBank/DDBJ whole genome shotgun (WGS) entry which is preliminary data.</text>
</comment>
<accession>A0AAD7S0I8</accession>